<evidence type="ECO:0000256" key="2">
    <source>
        <dbReference type="ARBA" id="ARBA00022714"/>
    </source>
</evidence>
<dbReference type="Pfam" id="PF00111">
    <property type="entry name" value="Fer2"/>
    <property type="match status" value="1"/>
</dbReference>
<dbReference type="PROSITE" id="PS51085">
    <property type="entry name" value="2FE2S_FER_2"/>
    <property type="match status" value="1"/>
</dbReference>
<dbReference type="CDD" id="cd00207">
    <property type="entry name" value="fer2"/>
    <property type="match status" value="1"/>
</dbReference>
<comment type="caution">
    <text evidence="8">The sequence shown here is derived from an EMBL/GenBank/DDBJ whole genome shotgun (WGS) entry which is preliminary data.</text>
</comment>
<dbReference type="AlphaFoldDB" id="A0A920CSP5"/>
<name>A0A920CSP5_9BACL</name>
<keyword evidence="4" id="KW-0408">Iron</keyword>
<keyword evidence="3" id="KW-0479">Metal-binding</keyword>
<evidence type="ECO:0000256" key="3">
    <source>
        <dbReference type="ARBA" id="ARBA00022723"/>
    </source>
</evidence>
<comment type="similarity">
    <text evidence="1">Belongs to the adrenodoxin/putidaredoxin family.</text>
</comment>
<protein>
    <recommendedName>
        <fullName evidence="7">2Fe-2S ferredoxin-type domain-containing protein</fullName>
    </recommendedName>
</protein>
<dbReference type="Gene3D" id="3.10.20.30">
    <property type="match status" value="1"/>
</dbReference>
<dbReference type="GO" id="GO:0046872">
    <property type="term" value="F:metal ion binding"/>
    <property type="evidence" value="ECO:0007669"/>
    <property type="project" value="UniProtKB-KW"/>
</dbReference>
<proteinExistence type="inferred from homology"/>
<evidence type="ECO:0000259" key="7">
    <source>
        <dbReference type="PROSITE" id="PS51085"/>
    </source>
</evidence>
<dbReference type="Proteomes" id="UP000682811">
    <property type="component" value="Unassembled WGS sequence"/>
</dbReference>
<dbReference type="InterPro" id="IPR001055">
    <property type="entry name" value="Adrenodoxin-like"/>
</dbReference>
<evidence type="ECO:0000313" key="8">
    <source>
        <dbReference type="EMBL" id="GIO47592.1"/>
    </source>
</evidence>
<dbReference type="InterPro" id="IPR001041">
    <property type="entry name" value="2Fe-2S_ferredoxin-type"/>
</dbReference>
<dbReference type="GO" id="GO:0140647">
    <property type="term" value="P:P450-containing electron transport chain"/>
    <property type="evidence" value="ECO:0007669"/>
    <property type="project" value="InterPro"/>
</dbReference>
<sequence length="118" mass="12907">MKHEITFNPSGKKVVVSRGTSVLAAARRAGVHIPTRCGGKMGCLMCKIEVDQTAEKRLSPPEEPEQRKLGSLVRQGIRLACQAKIEGTVTVSIPEDKLKAAIRKKLEAAREGESDELW</sequence>
<dbReference type="InterPro" id="IPR012675">
    <property type="entry name" value="Beta-grasp_dom_sf"/>
</dbReference>
<dbReference type="GO" id="GO:0009055">
    <property type="term" value="F:electron transfer activity"/>
    <property type="evidence" value="ECO:0007669"/>
    <property type="project" value="TreeGrafter"/>
</dbReference>
<dbReference type="InterPro" id="IPR036010">
    <property type="entry name" value="2Fe-2S_ferredoxin-like_sf"/>
</dbReference>
<reference evidence="8 9" key="1">
    <citation type="submission" date="2021-03" db="EMBL/GenBank/DDBJ databases">
        <title>Antimicrobial resistance genes in bacteria isolated from Japanese honey, and their potential for conferring macrolide and lincosamide resistance in the American foulbrood pathogen Paenibacillus larvae.</title>
        <authorList>
            <person name="Okamoto M."/>
            <person name="Kumagai M."/>
            <person name="Kanamori H."/>
            <person name="Takamatsu D."/>
        </authorList>
    </citation>
    <scope>NUCLEOTIDE SEQUENCE [LARGE SCALE GENOMIC DNA]</scope>
    <source>
        <strain evidence="8 9">J34TS1</strain>
    </source>
</reference>
<dbReference type="PANTHER" id="PTHR23426:SF65">
    <property type="entry name" value="FERREDOXIN-2, MITOCHONDRIAL"/>
    <property type="match status" value="1"/>
</dbReference>
<evidence type="ECO:0000256" key="1">
    <source>
        <dbReference type="ARBA" id="ARBA00010914"/>
    </source>
</evidence>
<gene>
    <name evidence="8" type="ORF">J34TS1_23570</name>
</gene>
<evidence type="ECO:0000313" key="9">
    <source>
        <dbReference type="Proteomes" id="UP000682811"/>
    </source>
</evidence>
<comment type="cofactor">
    <cofactor evidence="6">
        <name>[2Fe-2S] cluster</name>
        <dbReference type="ChEBI" id="CHEBI:190135"/>
    </cofactor>
</comment>
<dbReference type="GO" id="GO:0051537">
    <property type="term" value="F:2 iron, 2 sulfur cluster binding"/>
    <property type="evidence" value="ECO:0007669"/>
    <property type="project" value="UniProtKB-KW"/>
</dbReference>
<evidence type="ECO:0000256" key="6">
    <source>
        <dbReference type="ARBA" id="ARBA00034078"/>
    </source>
</evidence>
<dbReference type="PANTHER" id="PTHR23426">
    <property type="entry name" value="FERREDOXIN/ADRENODOXIN"/>
    <property type="match status" value="1"/>
</dbReference>
<evidence type="ECO:0000256" key="4">
    <source>
        <dbReference type="ARBA" id="ARBA00023004"/>
    </source>
</evidence>
<keyword evidence="2" id="KW-0001">2Fe-2S</keyword>
<accession>A0A920CSP5</accession>
<dbReference type="EMBL" id="BORT01000009">
    <property type="protein sequence ID" value="GIO47592.1"/>
    <property type="molecule type" value="Genomic_DNA"/>
</dbReference>
<organism evidence="8 9">
    <name type="scientific">Paenibacillus azoreducens</name>
    <dbReference type="NCBI Taxonomy" id="116718"/>
    <lineage>
        <taxon>Bacteria</taxon>
        <taxon>Bacillati</taxon>
        <taxon>Bacillota</taxon>
        <taxon>Bacilli</taxon>
        <taxon>Bacillales</taxon>
        <taxon>Paenibacillaceae</taxon>
        <taxon>Paenibacillus</taxon>
    </lineage>
</organism>
<keyword evidence="9" id="KW-1185">Reference proteome</keyword>
<dbReference type="RefSeq" id="WP_212978438.1">
    <property type="nucleotide sequence ID" value="NZ_AP025343.1"/>
</dbReference>
<feature type="domain" description="2Fe-2S ferredoxin-type" evidence="7">
    <location>
        <begin position="3"/>
        <end position="97"/>
    </location>
</feature>
<dbReference type="SUPFAM" id="SSF54292">
    <property type="entry name" value="2Fe-2S ferredoxin-like"/>
    <property type="match status" value="1"/>
</dbReference>
<keyword evidence="5" id="KW-0411">Iron-sulfur</keyword>
<evidence type="ECO:0000256" key="5">
    <source>
        <dbReference type="ARBA" id="ARBA00023014"/>
    </source>
</evidence>